<dbReference type="InterPro" id="IPR015797">
    <property type="entry name" value="NUDIX_hydrolase-like_dom_sf"/>
</dbReference>
<dbReference type="PROSITE" id="PS00893">
    <property type="entry name" value="NUDIX_BOX"/>
    <property type="match status" value="1"/>
</dbReference>
<evidence type="ECO:0000259" key="2">
    <source>
        <dbReference type="PROSITE" id="PS51462"/>
    </source>
</evidence>
<feature type="domain" description="Nudix hydrolase" evidence="2">
    <location>
        <begin position="12"/>
        <end position="134"/>
    </location>
</feature>
<dbReference type="InterPro" id="IPR000086">
    <property type="entry name" value="NUDIX_hydrolase_dom"/>
</dbReference>
<dbReference type="EMBL" id="MIJF01000012">
    <property type="protein sequence ID" value="OEF99892.1"/>
    <property type="molecule type" value="Genomic_DNA"/>
</dbReference>
<sequence length="154" mass="17467">MLKKIDQYPSDKRIAGIHSIPITDDGSIIMVWDKNEQGLTTIGGRLEKDEDIDRALDRETIEEAGIILKPKRIPLAAWYWENTNTCTVFVIAKVDKYVEIPDGFETSGRVIVNFETARQMIAKLEGDNSPRIEIINLAEQAYINCSKLVEKSKE</sequence>
<dbReference type="Gene3D" id="3.90.79.10">
    <property type="entry name" value="Nucleoside Triphosphate Pyrophosphohydrolase"/>
    <property type="match status" value="1"/>
</dbReference>
<organism evidence="3 4">
    <name type="scientific">Vulcanibacillus modesticaldus</name>
    <dbReference type="NCBI Taxonomy" id="337097"/>
    <lineage>
        <taxon>Bacteria</taxon>
        <taxon>Bacillati</taxon>
        <taxon>Bacillota</taxon>
        <taxon>Bacilli</taxon>
        <taxon>Bacillales</taxon>
        <taxon>Bacillaceae</taxon>
        <taxon>Vulcanibacillus</taxon>
    </lineage>
</organism>
<dbReference type="STRING" id="337097.BHF71_07210"/>
<accession>A0A1D2YW15</accession>
<evidence type="ECO:0000313" key="4">
    <source>
        <dbReference type="Proteomes" id="UP000243739"/>
    </source>
</evidence>
<name>A0A1D2YW15_9BACI</name>
<dbReference type="GO" id="GO:0016787">
    <property type="term" value="F:hydrolase activity"/>
    <property type="evidence" value="ECO:0007669"/>
    <property type="project" value="UniProtKB-KW"/>
</dbReference>
<dbReference type="OrthoDB" id="2890244at2"/>
<keyword evidence="1 3" id="KW-0378">Hydrolase</keyword>
<dbReference type="AlphaFoldDB" id="A0A1D2YW15"/>
<keyword evidence="4" id="KW-1185">Reference proteome</keyword>
<dbReference type="Pfam" id="PF00293">
    <property type="entry name" value="NUDIX"/>
    <property type="match status" value="1"/>
</dbReference>
<dbReference type="Proteomes" id="UP000243739">
    <property type="component" value="Unassembled WGS sequence"/>
</dbReference>
<evidence type="ECO:0000313" key="3">
    <source>
        <dbReference type="EMBL" id="OEF99892.1"/>
    </source>
</evidence>
<dbReference type="PROSITE" id="PS51462">
    <property type="entry name" value="NUDIX"/>
    <property type="match status" value="1"/>
</dbReference>
<evidence type="ECO:0000256" key="1">
    <source>
        <dbReference type="ARBA" id="ARBA00022801"/>
    </source>
</evidence>
<dbReference type="InterPro" id="IPR020084">
    <property type="entry name" value="NUDIX_hydrolase_CS"/>
</dbReference>
<gene>
    <name evidence="3" type="ORF">BHF71_07210</name>
</gene>
<dbReference type="RefSeq" id="WP_069656198.1">
    <property type="nucleotide sequence ID" value="NZ_MIJF01000012.1"/>
</dbReference>
<reference evidence="3 4" key="1">
    <citation type="submission" date="2016-09" db="EMBL/GenBank/DDBJ databases">
        <title>Draft genome sequence for the type strain of Vulcanibacillus modesticaldus BR, a strictly anaerobic, moderately thermophilic, and nitrate-reducing bacterium from deep sea-hydrothermal vents of the Mid-Atlantic Ridge.</title>
        <authorList>
            <person name="Abin C.A."/>
            <person name="Hollibaugh J.T."/>
        </authorList>
    </citation>
    <scope>NUCLEOTIDE SEQUENCE [LARGE SCALE GENOMIC DNA]</scope>
    <source>
        <strain evidence="3 4">BR</strain>
    </source>
</reference>
<comment type="caution">
    <text evidence="3">The sequence shown here is derived from an EMBL/GenBank/DDBJ whole genome shotgun (WGS) entry which is preliminary data.</text>
</comment>
<proteinExistence type="predicted"/>
<protein>
    <submittedName>
        <fullName evidence="3">NUDIX hydrolase</fullName>
    </submittedName>
</protein>
<dbReference type="SUPFAM" id="SSF55811">
    <property type="entry name" value="Nudix"/>
    <property type="match status" value="1"/>
</dbReference>